<keyword evidence="2" id="KW-1185">Reference proteome</keyword>
<name>A0ABN6IH10_9MYCO</name>
<accession>A0ABN6IH10</accession>
<evidence type="ECO:0000313" key="2">
    <source>
        <dbReference type="Proteomes" id="UP000826012"/>
    </source>
</evidence>
<sequence length="60" mass="6610">MAVRRGEAAVATKEVQVTGDASINRRSALVWRSYETCDQRFAVTNDMCFPLCGADGRDDV</sequence>
<dbReference type="Proteomes" id="UP000826012">
    <property type="component" value="Chromosome"/>
</dbReference>
<gene>
    <name evidence="1" type="ORF">MTY59_29570</name>
</gene>
<evidence type="ECO:0000313" key="1">
    <source>
        <dbReference type="EMBL" id="BCZ23102.1"/>
    </source>
</evidence>
<protein>
    <submittedName>
        <fullName evidence="1">Uncharacterized protein</fullName>
    </submittedName>
</protein>
<proteinExistence type="predicted"/>
<dbReference type="EMBL" id="AP024828">
    <property type="protein sequence ID" value="BCZ23102.1"/>
    <property type="molecule type" value="Genomic_DNA"/>
</dbReference>
<organism evidence="1 2">
    <name type="scientific">Mycobacterium senriense</name>
    <dbReference type="NCBI Taxonomy" id="2775496"/>
    <lineage>
        <taxon>Bacteria</taxon>
        <taxon>Bacillati</taxon>
        <taxon>Actinomycetota</taxon>
        <taxon>Actinomycetes</taxon>
        <taxon>Mycobacteriales</taxon>
        <taxon>Mycobacteriaceae</taxon>
        <taxon>Mycobacterium</taxon>
        <taxon>Mycobacterium avium complex (MAC)</taxon>
    </lineage>
</organism>
<reference evidence="1 2" key="1">
    <citation type="submission" date="2021-07" db="EMBL/GenBank/DDBJ databases">
        <title>Complete genome sequence of nontuberculous Mycobacterium sp. TY59.</title>
        <authorList>
            <person name="Fukushima K."/>
        </authorList>
    </citation>
    <scope>NUCLEOTIDE SEQUENCE [LARGE SCALE GENOMIC DNA]</scope>
    <source>
        <strain evidence="1 2">TY59</strain>
    </source>
</reference>